<protein>
    <submittedName>
        <fullName evidence="4">LOB domain-containing protein 16</fullName>
    </submittedName>
</protein>
<keyword evidence="2" id="KW-0175">Coiled coil</keyword>
<reference evidence="4 5" key="1">
    <citation type="journal article" date="2017" name="Nature">
        <title>The Apostasia genome and the evolution of orchids.</title>
        <authorList>
            <person name="Zhang G.Q."/>
            <person name="Liu K.W."/>
            <person name="Li Z."/>
            <person name="Lohaus R."/>
            <person name="Hsiao Y.Y."/>
            <person name="Niu S.C."/>
            <person name="Wang J.Y."/>
            <person name="Lin Y.C."/>
            <person name="Xu Q."/>
            <person name="Chen L.J."/>
            <person name="Yoshida K."/>
            <person name="Fujiwara S."/>
            <person name="Wang Z.W."/>
            <person name="Zhang Y.Q."/>
            <person name="Mitsuda N."/>
            <person name="Wang M."/>
            <person name="Liu G.H."/>
            <person name="Pecoraro L."/>
            <person name="Huang H.X."/>
            <person name="Xiao X.J."/>
            <person name="Lin M."/>
            <person name="Wu X.Y."/>
            <person name="Wu W.L."/>
            <person name="Chen Y.Y."/>
            <person name="Chang S.B."/>
            <person name="Sakamoto S."/>
            <person name="Ohme-Takagi M."/>
            <person name="Yagi M."/>
            <person name="Zeng S.J."/>
            <person name="Shen C.Y."/>
            <person name="Yeh C.M."/>
            <person name="Luo Y.B."/>
            <person name="Tsai W.C."/>
            <person name="Van de Peer Y."/>
            <person name="Liu Z.J."/>
        </authorList>
    </citation>
    <scope>NUCLEOTIDE SEQUENCE [LARGE SCALE GENOMIC DNA]</scope>
    <source>
        <strain evidence="5">cv. Shenzhen</strain>
        <tissue evidence="4">Stem</tissue>
    </source>
</reference>
<dbReference type="STRING" id="1088818.A0A2I0ATC4"/>
<dbReference type="Proteomes" id="UP000236161">
    <property type="component" value="Unassembled WGS sequence"/>
</dbReference>
<dbReference type="GO" id="GO:0005634">
    <property type="term" value="C:nucleus"/>
    <property type="evidence" value="ECO:0007669"/>
    <property type="project" value="TreeGrafter"/>
</dbReference>
<proteinExistence type="inferred from homology"/>
<keyword evidence="5" id="KW-1185">Reference proteome</keyword>
<dbReference type="PANTHER" id="PTHR31529:SF64">
    <property type="entry name" value="OS02G0820500 PROTEIN"/>
    <property type="match status" value="1"/>
</dbReference>
<evidence type="ECO:0000259" key="3">
    <source>
        <dbReference type="PROSITE" id="PS50891"/>
    </source>
</evidence>
<dbReference type="GO" id="GO:0009755">
    <property type="term" value="P:hormone-mediated signaling pathway"/>
    <property type="evidence" value="ECO:0007669"/>
    <property type="project" value="TreeGrafter"/>
</dbReference>
<dbReference type="PANTHER" id="PTHR31529">
    <property type="entry name" value="LOB DOMAIN CONTAINING PROTEIN"/>
    <property type="match status" value="1"/>
</dbReference>
<evidence type="ECO:0000256" key="2">
    <source>
        <dbReference type="SAM" id="Coils"/>
    </source>
</evidence>
<dbReference type="PROSITE" id="PS50891">
    <property type="entry name" value="LOB"/>
    <property type="match status" value="1"/>
</dbReference>
<dbReference type="GO" id="GO:0045893">
    <property type="term" value="P:positive regulation of DNA-templated transcription"/>
    <property type="evidence" value="ECO:0007669"/>
    <property type="project" value="TreeGrafter"/>
</dbReference>
<dbReference type="AlphaFoldDB" id="A0A2I0ATC4"/>
<dbReference type="InterPro" id="IPR004883">
    <property type="entry name" value="LOB"/>
</dbReference>
<gene>
    <name evidence="4" type="primary">LBD16</name>
    <name evidence="4" type="ORF">AXF42_Ash000882</name>
</gene>
<dbReference type="Pfam" id="PF03195">
    <property type="entry name" value="LOB"/>
    <property type="match status" value="1"/>
</dbReference>
<organism evidence="4 5">
    <name type="scientific">Apostasia shenzhenica</name>
    <dbReference type="NCBI Taxonomy" id="1088818"/>
    <lineage>
        <taxon>Eukaryota</taxon>
        <taxon>Viridiplantae</taxon>
        <taxon>Streptophyta</taxon>
        <taxon>Embryophyta</taxon>
        <taxon>Tracheophyta</taxon>
        <taxon>Spermatophyta</taxon>
        <taxon>Magnoliopsida</taxon>
        <taxon>Liliopsida</taxon>
        <taxon>Asparagales</taxon>
        <taxon>Orchidaceae</taxon>
        <taxon>Apostasioideae</taxon>
        <taxon>Apostasia</taxon>
    </lineage>
</organism>
<comment type="similarity">
    <text evidence="1">Belongs to the LOB domain-containing protein family.</text>
</comment>
<feature type="domain" description="LOB" evidence="3">
    <location>
        <begin position="6"/>
        <end position="108"/>
    </location>
</feature>
<accession>A0A2I0ATC4</accession>
<feature type="coiled-coil region" evidence="2">
    <location>
        <begin position="87"/>
        <end position="114"/>
    </location>
</feature>
<evidence type="ECO:0000256" key="1">
    <source>
        <dbReference type="ARBA" id="ARBA00005474"/>
    </source>
</evidence>
<sequence>MAGAGSPCGACKFLRRRCPPNCIFAPYFGSENDAARFAVIHKVFGASNTSKLLSAIPAGDRCEAAVTISYEAQARLQDPVYGCVAHIFALQRQVASLQAQLVQARTQLAHLDRRQQWLGFAPNYHFMEEDGSQRQQAMIIESDADHPHDDPSTIISWSSQVLK</sequence>
<dbReference type="OrthoDB" id="1903788at2759"/>
<dbReference type="EMBL" id="KZ451950">
    <property type="protein sequence ID" value="PKA58789.1"/>
    <property type="molecule type" value="Genomic_DNA"/>
</dbReference>
<evidence type="ECO:0000313" key="5">
    <source>
        <dbReference type="Proteomes" id="UP000236161"/>
    </source>
</evidence>
<name>A0A2I0ATC4_9ASPA</name>
<evidence type="ECO:0000313" key="4">
    <source>
        <dbReference type="EMBL" id="PKA58789.1"/>
    </source>
</evidence>